<dbReference type="Proteomes" id="UP001595872">
    <property type="component" value="Unassembled WGS sequence"/>
</dbReference>
<evidence type="ECO:0000313" key="2">
    <source>
        <dbReference type="Proteomes" id="UP001595872"/>
    </source>
</evidence>
<comment type="caution">
    <text evidence="1">The sequence shown here is derived from an EMBL/GenBank/DDBJ whole genome shotgun (WGS) entry which is preliminary data.</text>
</comment>
<name>A0ABV9TUI7_9ACTN</name>
<accession>A0ABV9TUI7</accession>
<evidence type="ECO:0000313" key="1">
    <source>
        <dbReference type="EMBL" id="MFC4907101.1"/>
    </source>
</evidence>
<sequence>MSLMVVRGETATIRDLQQELARGLGGLRLAITVGGGDRLERPVHEDVARALGALTALRDLRLGELGDSPRRAPLARLLDCRIRRLAIAQDDLLAALAGGDRGAFRRQGYRFVALAESMWMVTRASG</sequence>
<keyword evidence="2" id="KW-1185">Reference proteome</keyword>
<dbReference type="RefSeq" id="WP_378252842.1">
    <property type="nucleotide sequence ID" value="NZ_JBHSIT010000002.1"/>
</dbReference>
<organism evidence="1 2">
    <name type="scientific">Actinomadura gamaensis</name>
    <dbReference type="NCBI Taxonomy" id="1763541"/>
    <lineage>
        <taxon>Bacteria</taxon>
        <taxon>Bacillati</taxon>
        <taxon>Actinomycetota</taxon>
        <taxon>Actinomycetes</taxon>
        <taxon>Streptosporangiales</taxon>
        <taxon>Thermomonosporaceae</taxon>
        <taxon>Actinomadura</taxon>
    </lineage>
</organism>
<reference evidence="2" key="1">
    <citation type="journal article" date="2019" name="Int. J. Syst. Evol. Microbiol.">
        <title>The Global Catalogue of Microorganisms (GCM) 10K type strain sequencing project: providing services to taxonomists for standard genome sequencing and annotation.</title>
        <authorList>
            <consortium name="The Broad Institute Genomics Platform"/>
            <consortium name="The Broad Institute Genome Sequencing Center for Infectious Disease"/>
            <person name="Wu L."/>
            <person name="Ma J."/>
        </authorList>
    </citation>
    <scope>NUCLEOTIDE SEQUENCE [LARGE SCALE GENOMIC DNA]</scope>
    <source>
        <strain evidence="2">KLKA75</strain>
    </source>
</reference>
<proteinExistence type="predicted"/>
<gene>
    <name evidence="1" type="ORF">ACFPCY_07205</name>
</gene>
<dbReference type="EMBL" id="JBHSIT010000002">
    <property type="protein sequence ID" value="MFC4907101.1"/>
    <property type="molecule type" value="Genomic_DNA"/>
</dbReference>
<protein>
    <submittedName>
        <fullName evidence="1">Uncharacterized protein</fullName>
    </submittedName>
</protein>